<evidence type="ECO:0000313" key="2">
    <source>
        <dbReference type="Proteomes" id="UP000594638"/>
    </source>
</evidence>
<dbReference type="EMBL" id="CACTIH010005536">
    <property type="protein sequence ID" value="CAA2996884.1"/>
    <property type="molecule type" value="Genomic_DNA"/>
</dbReference>
<dbReference type="Pfam" id="PF26102">
    <property type="entry name" value="Ig_SPL7"/>
    <property type="match status" value="1"/>
</dbReference>
<organism evidence="1 2">
    <name type="scientific">Olea europaea subsp. europaea</name>
    <dbReference type="NCBI Taxonomy" id="158383"/>
    <lineage>
        <taxon>Eukaryota</taxon>
        <taxon>Viridiplantae</taxon>
        <taxon>Streptophyta</taxon>
        <taxon>Embryophyta</taxon>
        <taxon>Tracheophyta</taxon>
        <taxon>Spermatophyta</taxon>
        <taxon>Magnoliopsida</taxon>
        <taxon>eudicotyledons</taxon>
        <taxon>Gunneridae</taxon>
        <taxon>Pentapetalae</taxon>
        <taxon>asterids</taxon>
        <taxon>lamiids</taxon>
        <taxon>Lamiales</taxon>
        <taxon>Oleaceae</taxon>
        <taxon>Oleeae</taxon>
        <taxon>Olea</taxon>
    </lineage>
</organism>
<gene>
    <name evidence="1" type="ORF">OLEA9_A034447</name>
</gene>
<name>A0A8S0SXL4_OLEEU</name>
<evidence type="ECO:0000313" key="1">
    <source>
        <dbReference type="EMBL" id="CAA2996884.1"/>
    </source>
</evidence>
<comment type="caution">
    <text evidence="1">The sequence shown here is derived from an EMBL/GenBank/DDBJ whole genome shotgun (WGS) entry which is preliminary data.</text>
</comment>
<protein>
    <submittedName>
        <fullName evidence="1">Squamosa promoter-binding 1</fullName>
    </submittedName>
</protein>
<dbReference type="Proteomes" id="UP000594638">
    <property type="component" value="Unassembled WGS sequence"/>
</dbReference>
<accession>A0A8S0SXL4</accession>
<dbReference type="Gramene" id="OE9A034447T1">
    <property type="protein sequence ID" value="OE9A034447C1"/>
    <property type="gene ID" value="OE9A034447"/>
</dbReference>
<reference evidence="1 2" key="1">
    <citation type="submission" date="2019-12" db="EMBL/GenBank/DDBJ databases">
        <authorList>
            <person name="Alioto T."/>
            <person name="Alioto T."/>
            <person name="Gomez Garrido J."/>
        </authorList>
    </citation>
    <scope>NUCLEOTIDE SEQUENCE [LARGE SCALE GENOMIC DNA]</scope>
</reference>
<keyword evidence="2" id="KW-1185">Reference proteome</keyword>
<proteinExistence type="predicted"/>
<dbReference type="AlphaFoldDB" id="A0A8S0SXL4"/>
<sequence length="96" mass="10488">MGQINCHDIMLLCSLEGSYQKSYSELLEHVDGIEGNVQFLNFAYSISAVTGSGLIKVEGHGISSSFFPVMVAEDDVCTEICTFESEIELAMTDPFP</sequence>